<organism evidence="1 2">
    <name type="scientific">Aphis craccivora</name>
    <name type="common">Cowpea aphid</name>
    <dbReference type="NCBI Taxonomy" id="307492"/>
    <lineage>
        <taxon>Eukaryota</taxon>
        <taxon>Metazoa</taxon>
        <taxon>Ecdysozoa</taxon>
        <taxon>Arthropoda</taxon>
        <taxon>Hexapoda</taxon>
        <taxon>Insecta</taxon>
        <taxon>Pterygota</taxon>
        <taxon>Neoptera</taxon>
        <taxon>Paraneoptera</taxon>
        <taxon>Hemiptera</taxon>
        <taxon>Sternorrhyncha</taxon>
        <taxon>Aphidomorpha</taxon>
        <taxon>Aphidoidea</taxon>
        <taxon>Aphididae</taxon>
        <taxon>Aphidini</taxon>
        <taxon>Aphis</taxon>
        <taxon>Aphis</taxon>
    </lineage>
</organism>
<dbReference type="AlphaFoldDB" id="A0A6G0Z0W1"/>
<dbReference type="OrthoDB" id="6621667at2759"/>
<sequence>MEKVCFNCRMYTKHYSRLISDVWRCSKASSLKCPRKLITSKENPATEIPIIDKTQTHPPDTHEVEVNKCLSRMKHNAATTSTNPIEIYCGELGSLDNETRARMPPEQLIKELFEINGDWALTNDGLKDSIEDQFEDRVIIFATDEGKIDALAFFPIDDVLAGMDCIKSIMPDEAREPVNYFDQTYIRE</sequence>
<dbReference type="Proteomes" id="UP000478052">
    <property type="component" value="Unassembled WGS sequence"/>
</dbReference>
<keyword evidence="2" id="KW-1185">Reference proteome</keyword>
<dbReference type="Gene3D" id="2.20.25.240">
    <property type="match status" value="1"/>
</dbReference>
<accession>A0A6G0Z0W1</accession>
<reference evidence="1 2" key="1">
    <citation type="submission" date="2019-08" db="EMBL/GenBank/DDBJ databases">
        <title>Whole genome of Aphis craccivora.</title>
        <authorList>
            <person name="Voronova N.V."/>
            <person name="Shulinski R.S."/>
            <person name="Bandarenka Y.V."/>
            <person name="Zhorov D.G."/>
            <person name="Warner D."/>
        </authorList>
    </citation>
    <scope>NUCLEOTIDE SEQUENCE [LARGE SCALE GENOMIC DNA]</scope>
    <source>
        <strain evidence="1">180601</strain>
        <tissue evidence="1">Whole Body</tissue>
    </source>
</reference>
<comment type="caution">
    <text evidence="1">The sequence shown here is derived from an EMBL/GenBank/DDBJ whole genome shotgun (WGS) entry which is preliminary data.</text>
</comment>
<dbReference type="EMBL" id="VUJU01001799">
    <property type="protein sequence ID" value="KAF0763786.1"/>
    <property type="molecule type" value="Genomic_DNA"/>
</dbReference>
<evidence type="ECO:0000313" key="2">
    <source>
        <dbReference type="Proteomes" id="UP000478052"/>
    </source>
</evidence>
<evidence type="ECO:0000313" key="1">
    <source>
        <dbReference type="EMBL" id="KAF0763786.1"/>
    </source>
</evidence>
<gene>
    <name evidence="1" type="ORF">FWK35_00027528</name>
</gene>
<protein>
    <submittedName>
        <fullName evidence="1">Uncharacterized protein</fullName>
    </submittedName>
</protein>
<name>A0A6G0Z0W1_APHCR</name>
<proteinExistence type="predicted"/>